<proteinExistence type="predicted"/>
<accession>A0A512M694</accession>
<name>A0A512M694_9BACT</name>
<evidence type="ECO:0000313" key="1">
    <source>
        <dbReference type="EMBL" id="GEP42266.1"/>
    </source>
</evidence>
<protein>
    <recommendedName>
        <fullName evidence="3">TNase-like domain-containing protein</fullName>
    </recommendedName>
</protein>
<dbReference type="AlphaFoldDB" id="A0A512M694"/>
<dbReference type="SUPFAM" id="SSF50199">
    <property type="entry name" value="Staphylococcal nuclease"/>
    <property type="match status" value="1"/>
</dbReference>
<evidence type="ECO:0000313" key="2">
    <source>
        <dbReference type="Proteomes" id="UP000321577"/>
    </source>
</evidence>
<sequence>MLVSPLIQAQDAAKMRADFLKLILSDSQMLTDQYERALAKLESDLAADADYEQAQLVQRRREELRAIYPGGTTLTSPAIPLAPERARLVGTAEARGDTLTNWRTATSQAEWAAVHVTPGSYYLELEASMSALPSTAGRMVPQEKATFAFYEVSLLPGAQENRRSFDIMPGKDETYAPLRIGPLNFSRDAVTLRLAPAMGYPANAISLRQFRLVPAVVDVVQTAASLPEGDALAATRELLQRELVKVQKPVLTAYKESLKTLPSTTPEMKEAVEAETKRLTQLENYASTPSIILERMIRQLGGVAGFEDIDGARYLSTVTSTGDRFTVEHDGRQIAIRLMWVSCAPPDEKSMARKNFADHFDIEMDNVGRLSRTAREFTLGYLDGKSLRLLLRPMKDKDGFQPALVFLPEVGLYQNVLVDQGLAAVEPFPKNARAGLMERGLYTTVLEHEAGAKRLKNGAWALSEEDKK</sequence>
<comment type="caution">
    <text evidence="1">The sequence shown here is derived from an EMBL/GenBank/DDBJ whole genome shotgun (WGS) entry which is preliminary data.</text>
</comment>
<dbReference type="InterPro" id="IPR035437">
    <property type="entry name" value="SNase_OB-fold_sf"/>
</dbReference>
<reference evidence="1 2" key="1">
    <citation type="submission" date="2019-07" db="EMBL/GenBank/DDBJ databases">
        <title>Whole genome shotgun sequence of Brevifollis gellanilyticus NBRC 108608.</title>
        <authorList>
            <person name="Hosoyama A."/>
            <person name="Uohara A."/>
            <person name="Ohji S."/>
            <person name="Ichikawa N."/>
        </authorList>
    </citation>
    <scope>NUCLEOTIDE SEQUENCE [LARGE SCALE GENOMIC DNA]</scope>
    <source>
        <strain evidence="1 2">NBRC 108608</strain>
    </source>
</reference>
<dbReference type="Gene3D" id="2.40.50.90">
    <property type="match status" value="1"/>
</dbReference>
<organism evidence="1 2">
    <name type="scientific">Brevifollis gellanilyticus</name>
    <dbReference type="NCBI Taxonomy" id="748831"/>
    <lineage>
        <taxon>Bacteria</taxon>
        <taxon>Pseudomonadati</taxon>
        <taxon>Verrucomicrobiota</taxon>
        <taxon>Verrucomicrobiia</taxon>
        <taxon>Verrucomicrobiales</taxon>
        <taxon>Verrucomicrobiaceae</taxon>
    </lineage>
</organism>
<keyword evidence="2" id="KW-1185">Reference proteome</keyword>
<dbReference type="EMBL" id="BKAG01000009">
    <property type="protein sequence ID" value="GEP42266.1"/>
    <property type="molecule type" value="Genomic_DNA"/>
</dbReference>
<gene>
    <name evidence="1" type="ORF">BGE01nite_15570</name>
</gene>
<evidence type="ECO:0008006" key="3">
    <source>
        <dbReference type="Google" id="ProtNLM"/>
    </source>
</evidence>
<dbReference type="Proteomes" id="UP000321577">
    <property type="component" value="Unassembled WGS sequence"/>
</dbReference>